<evidence type="ECO:0000313" key="3">
    <source>
        <dbReference type="Proteomes" id="UP000756132"/>
    </source>
</evidence>
<name>A0A9Q8LH95_PASFU</name>
<accession>A0A9Q8LH95</accession>
<keyword evidence="3" id="KW-1185">Reference proteome</keyword>
<feature type="compositionally biased region" description="Polar residues" evidence="1">
    <location>
        <begin position="231"/>
        <end position="264"/>
    </location>
</feature>
<dbReference type="KEGG" id="ffu:CLAFUR5_05528"/>
<feature type="compositionally biased region" description="Pro residues" evidence="1">
    <location>
        <begin position="288"/>
        <end position="297"/>
    </location>
</feature>
<feature type="compositionally biased region" description="Polar residues" evidence="1">
    <location>
        <begin position="71"/>
        <end position="84"/>
    </location>
</feature>
<dbReference type="OrthoDB" id="3946241at2759"/>
<feature type="compositionally biased region" description="Polar residues" evidence="1">
    <location>
        <begin position="209"/>
        <end position="222"/>
    </location>
</feature>
<dbReference type="AlphaFoldDB" id="A0A9Q8LH95"/>
<proteinExistence type="predicted"/>
<organism evidence="2 3">
    <name type="scientific">Passalora fulva</name>
    <name type="common">Tomato leaf mold</name>
    <name type="synonym">Cladosporium fulvum</name>
    <dbReference type="NCBI Taxonomy" id="5499"/>
    <lineage>
        <taxon>Eukaryota</taxon>
        <taxon>Fungi</taxon>
        <taxon>Dikarya</taxon>
        <taxon>Ascomycota</taxon>
        <taxon>Pezizomycotina</taxon>
        <taxon>Dothideomycetes</taxon>
        <taxon>Dothideomycetidae</taxon>
        <taxon>Mycosphaerellales</taxon>
        <taxon>Mycosphaerellaceae</taxon>
        <taxon>Fulvia</taxon>
    </lineage>
</organism>
<feature type="compositionally biased region" description="Low complexity" evidence="1">
    <location>
        <begin position="85"/>
        <end position="95"/>
    </location>
</feature>
<feature type="compositionally biased region" description="Basic and acidic residues" evidence="1">
    <location>
        <begin position="162"/>
        <end position="178"/>
    </location>
</feature>
<reference evidence="2" key="2">
    <citation type="journal article" date="2022" name="Microb. Genom.">
        <title>A chromosome-scale genome assembly of the tomato pathogen Cladosporium fulvum reveals a compartmentalized genome architecture and the presence of a dispensable chromosome.</title>
        <authorList>
            <person name="Zaccaron A.Z."/>
            <person name="Chen L.H."/>
            <person name="Samaras A."/>
            <person name="Stergiopoulos I."/>
        </authorList>
    </citation>
    <scope>NUCLEOTIDE SEQUENCE</scope>
    <source>
        <strain evidence="2">Race5_Kim</strain>
    </source>
</reference>
<dbReference type="Proteomes" id="UP000756132">
    <property type="component" value="Chromosome 5"/>
</dbReference>
<protein>
    <submittedName>
        <fullName evidence="2">Uncharacterized protein</fullName>
    </submittedName>
</protein>
<evidence type="ECO:0000256" key="1">
    <source>
        <dbReference type="SAM" id="MobiDB-lite"/>
    </source>
</evidence>
<feature type="region of interest" description="Disordered" evidence="1">
    <location>
        <begin position="1"/>
        <end position="297"/>
    </location>
</feature>
<dbReference type="RefSeq" id="XP_047761716.1">
    <property type="nucleotide sequence ID" value="XM_047904676.1"/>
</dbReference>
<dbReference type="GeneID" id="71985406"/>
<evidence type="ECO:0000313" key="2">
    <source>
        <dbReference type="EMBL" id="UJO17350.1"/>
    </source>
</evidence>
<dbReference type="OMA" id="KRWTCCQ"/>
<reference evidence="2" key="1">
    <citation type="submission" date="2021-12" db="EMBL/GenBank/DDBJ databases">
        <authorList>
            <person name="Zaccaron A."/>
            <person name="Stergiopoulos I."/>
        </authorList>
    </citation>
    <scope>NUCLEOTIDE SEQUENCE</scope>
    <source>
        <strain evidence="2">Race5_Kim</strain>
    </source>
</reference>
<gene>
    <name evidence="2" type="ORF">CLAFUR5_05528</name>
</gene>
<dbReference type="EMBL" id="CP090167">
    <property type="protein sequence ID" value="UJO17350.1"/>
    <property type="molecule type" value="Genomic_DNA"/>
</dbReference>
<feature type="compositionally biased region" description="Basic and acidic residues" evidence="1">
    <location>
        <begin position="1"/>
        <end position="47"/>
    </location>
</feature>
<sequence>MAPLKDWMDKRSERKQAAKANNDGKSRPDEEAHDPKVTTTEPERVALDDFSNIPPPPKSRARGDRLVPPTSGLSQRNKGGSQTQARPSSSASPAPNKTRTPSPKGSAFSEHFDRQSPKTVTRVNGVEFEMSITSEHGHRPGSNNEGDRSDIKPRRSSRSQTRRQERADSHQMLDEDAAKMNGDLDLTLNMPDSLQVGRKFNAGTPSPPAQDNDSLQRPTSPRSGLDEALRQLSSITSDPSTTNTEPLPSTNNKNIATAVTTSPSRFGPSPFMQRLRGSLSKPTTNVPPSSPSPPLFTPPADTEPDFTKFIPTDHPTVAVRPPVYDLSKAPAQQWESELGSTSCPARAWDWTKRWTCCQCQGQTIVEQIVCGNLQCVHDRCPEKCRVIKWARPKGDWVMKP</sequence>